<gene>
    <name evidence="4" type="ORF">AB6N35_00045</name>
</gene>
<dbReference type="InterPro" id="IPR041583">
    <property type="entry name" value="TetR_C_31"/>
</dbReference>
<evidence type="ECO:0000313" key="5">
    <source>
        <dbReference type="Proteomes" id="UP001560293"/>
    </source>
</evidence>
<feature type="domain" description="HTH tetR-type" evidence="3">
    <location>
        <begin position="32"/>
        <end position="92"/>
    </location>
</feature>
<comment type="caution">
    <text evidence="4">The sequence shown here is derived from an EMBL/GenBank/DDBJ whole genome shotgun (WGS) entry which is preliminary data.</text>
</comment>
<dbReference type="SUPFAM" id="SSF46689">
    <property type="entry name" value="Homeodomain-like"/>
    <property type="match status" value="1"/>
</dbReference>
<dbReference type="Pfam" id="PF17940">
    <property type="entry name" value="TetR_C_31"/>
    <property type="match status" value="1"/>
</dbReference>
<keyword evidence="5" id="KW-1185">Reference proteome</keyword>
<evidence type="ECO:0000256" key="1">
    <source>
        <dbReference type="ARBA" id="ARBA00023125"/>
    </source>
</evidence>
<dbReference type="Proteomes" id="UP001560293">
    <property type="component" value="Unassembled WGS sequence"/>
</dbReference>
<dbReference type="PROSITE" id="PS50977">
    <property type="entry name" value="HTH_TETR_2"/>
    <property type="match status" value="1"/>
</dbReference>
<evidence type="ECO:0000259" key="3">
    <source>
        <dbReference type="PROSITE" id="PS50977"/>
    </source>
</evidence>
<name>A0ABV3YCS2_9ACTN</name>
<keyword evidence="1 2" id="KW-0238">DNA-binding</keyword>
<dbReference type="InterPro" id="IPR036271">
    <property type="entry name" value="Tet_transcr_reg_TetR-rel_C_sf"/>
</dbReference>
<accession>A0ABV3YCS2</accession>
<organism evidence="4 5">
    <name type="scientific">Dietzia cinnamea</name>
    <dbReference type="NCBI Taxonomy" id="321318"/>
    <lineage>
        <taxon>Bacteria</taxon>
        <taxon>Bacillati</taxon>
        <taxon>Actinomycetota</taxon>
        <taxon>Actinomycetes</taxon>
        <taxon>Mycobacteriales</taxon>
        <taxon>Dietziaceae</taxon>
        <taxon>Dietzia</taxon>
    </lineage>
</organism>
<sequence>MQKFGVKGDRDFAGSTVGSGKVLVGGSGMKYGNGREALLAAVVKVVGESGLVGLTNRKVGSAAGVDNSLITYYFGSRDGLLEAATEWATNRSLEQLSILAEARLGTSFAEAVVDLVRADPDLQLFQFEMIIASRRQPQLRPTVERLYDRYIDTFQKMLSLYGYPDRRPLARAIFSSLESLSLQQLTVASPEEVKAAIADLDELLALRAGSPAGAGTSNEDLADGYRGAWVRSPGR</sequence>
<evidence type="ECO:0000256" key="2">
    <source>
        <dbReference type="PROSITE-ProRule" id="PRU00335"/>
    </source>
</evidence>
<dbReference type="Pfam" id="PF00440">
    <property type="entry name" value="TetR_N"/>
    <property type="match status" value="1"/>
</dbReference>
<dbReference type="InterPro" id="IPR009057">
    <property type="entry name" value="Homeodomain-like_sf"/>
</dbReference>
<dbReference type="RefSeq" id="WP_238556227.1">
    <property type="nucleotide sequence ID" value="NZ_JBFTEZ010000001.1"/>
</dbReference>
<reference evidence="5" key="1">
    <citation type="submission" date="2024-07" db="EMBL/GenBank/DDBJ databases">
        <title>Pseudomonas strain that inhibits Aeromonas fish pathogens.</title>
        <authorList>
            <person name="Wildschutte H."/>
        </authorList>
    </citation>
    <scope>NUCLEOTIDE SEQUENCE [LARGE SCALE GENOMIC DNA]</scope>
    <source>
        <strain evidence="5">n60</strain>
    </source>
</reference>
<dbReference type="InterPro" id="IPR001647">
    <property type="entry name" value="HTH_TetR"/>
</dbReference>
<proteinExistence type="predicted"/>
<feature type="DNA-binding region" description="H-T-H motif" evidence="2">
    <location>
        <begin position="55"/>
        <end position="74"/>
    </location>
</feature>
<dbReference type="EMBL" id="JBFTEZ010000001">
    <property type="protein sequence ID" value="MEX6462756.1"/>
    <property type="molecule type" value="Genomic_DNA"/>
</dbReference>
<evidence type="ECO:0000313" key="4">
    <source>
        <dbReference type="EMBL" id="MEX6462756.1"/>
    </source>
</evidence>
<protein>
    <submittedName>
        <fullName evidence="4">TetR/AcrR family transcriptional regulator</fullName>
    </submittedName>
</protein>
<dbReference type="Gene3D" id="1.10.357.10">
    <property type="entry name" value="Tetracycline Repressor, domain 2"/>
    <property type="match status" value="1"/>
</dbReference>
<dbReference type="SUPFAM" id="SSF48498">
    <property type="entry name" value="Tetracyclin repressor-like, C-terminal domain"/>
    <property type="match status" value="1"/>
</dbReference>